<reference evidence="1" key="2">
    <citation type="journal article" date="2015" name="Data Brief">
        <title>Shoot transcriptome of the giant reed, Arundo donax.</title>
        <authorList>
            <person name="Barrero R.A."/>
            <person name="Guerrero F.D."/>
            <person name="Moolhuijzen P."/>
            <person name="Goolsby J.A."/>
            <person name="Tidwell J."/>
            <person name="Bellgard S.E."/>
            <person name="Bellgard M.I."/>
        </authorList>
    </citation>
    <scope>NUCLEOTIDE SEQUENCE</scope>
    <source>
        <tissue evidence="1">Shoot tissue taken approximately 20 cm above the soil surface</tissue>
    </source>
</reference>
<proteinExistence type="predicted"/>
<organism evidence="1">
    <name type="scientific">Arundo donax</name>
    <name type="common">Giant reed</name>
    <name type="synonym">Donax arundinaceus</name>
    <dbReference type="NCBI Taxonomy" id="35708"/>
    <lineage>
        <taxon>Eukaryota</taxon>
        <taxon>Viridiplantae</taxon>
        <taxon>Streptophyta</taxon>
        <taxon>Embryophyta</taxon>
        <taxon>Tracheophyta</taxon>
        <taxon>Spermatophyta</taxon>
        <taxon>Magnoliopsida</taxon>
        <taxon>Liliopsida</taxon>
        <taxon>Poales</taxon>
        <taxon>Poaceae</taxon>
        <taxon>PACMAD clade</taxon>
        <taxon>Arundinoideae</taxon>
        <taxon>Arundineae</taxon>
        <taxon>Arundo</taxon>
    </lineage>
</organism>
<evidence type="ECO:0000313" key="1">
    <source>
        <dbReference type="EMBL" id="JAD19397.1"/>
    </source>
</evidence>
<dbReference type="AlphaFoldDB" id="A0A0A8Y5W7"/>
<protein>
    <submittedName>
        <fullName evidence="1">Uncharacterized protein</fullName>
    </submittedName>
</protein>
<accession>A0A0A8Y5W7</accession>
<name>A0A0A8Y5W7_ARUDO</name>
<reference evidence="1" key="1">
    <citation type="submission" date="2014-09" db="EMBL/GenBank/DDBJ databases">
        <authorList>
            <person name="Magalhaes I.L.F."/>
            <person name="Oliveira U."/>
            <person name="Santos F.R."/>
            <person name="Vidigal T.H.D.A."/>
            <person name="Brescovit A.D."/>
            <person name="Santos A.J."/>
        </authorList>
    </citation>
    <scope>NUCLEOTIDE SEQUENCE</scope>
    <source>
        <tissue evidence="1">Shoot tissue taken approximately 20 cm above the soil surface</tissue>
    </source>
</reference>
<dbReference type="EMBL" id="GBRH01278498">
    <property type="protein sequence ID" value="JAD19397.1"/>
    <property type="molecule type" value="Transcribed_RNA"/>
</dbReference>
<sequence length="17" mass="2021">MSSMASRSWGRPYWMTS</sequence>